<dbReference type="GO" id="GO:0016887">
    <property type="term" value="F:ATP hydrolysis activity"/>
    <property type="evidence" value="ECO:0007669"/>
    <property type="project" value="InterPro"/>
</dbReference>
<dbReference type="EC" id="7.6.2.8" evidence="8"/>
<evidence type="ECO:0000256" key="6">
    <source>
        <dbReference type="ARBA" id="ARBA00058960"/>
    </source>
</evidence>
<dbReference type="InterPro" id="IPR027417">
    <property type="entry name" value="P-loop_NTPase"/>
</dbReference>
<keyword evidence="1" id="KW-0813">Transport</keyword>
<evidence type="ECO:0000256" key="4">
    <source>
        <dbReference type="ARBA" id="ARBA00022967"/>
    </source>
</evidence>
<evidence type="ECO:0000256" key="5">
    <source>
        <dbReference type="ARBA" id="ARBA00050590"/>
    </source>
</evidence>
<proteinExistence type="predicted"/>
<comment type="function">
    <text evidence="6">Required for corrinoid utilization. Probably part of the ABC transporter complex BtuCDF involved in cobalamin (vitamin B12) import. Probably responsible for energy coupling to the transport system.</text>
</comment>
<dbReference type="OrthoDB" id="24644at2157"/>
<comment type="catalytic activity">
    <reaction evidence="5">
        <text>an R-cob(III)alamin(out) + ATP + H2O = an R-cob(III)alamin(in) + ADP + phosphate + H(+)</text>
        <dbReference type="Rhea" id="RHEA:17873"/>
        <dbReference type="ChEBI" id="CHEBI:15377"/>
        <dbReference type="ChEBI" id="CHEBI:15378"/>
        <dbReference type="ChEBI" id="CHEBI:30616"/>
        <dbReference type="ChEBI" id="CHEBI:43474"/>
        <dbReference type="ChEBI" id="CHEBI:140785"/>
        <dbReference type="ChEBI" id="CHEBI:456216"/>
        <dbReference type="EC" id="7.6.2.8"/>
    </reaction>
</comment>
<feature type="region of interest" description="Disordered" evidence="11">
    <location>
        <begin position="1"/>
        <end position="21"/>
    </location>
</feature>
<name>A0A2H4ZVN4_9EURY</name>
<keyword evidence="4" id="KW-1278">Translocase</keyword>
<dbReference type="Pfam" id="PF00005">
    <property type="entry name" value="ABC_tran"/>
    <property type="match status" value="1"/>
</dbReference>
<dbReference type="GO" id="GO:0005524">
    <property type="term" value="F:ATP binding"/>
    <property type="evidence" value="ECO:0007669"/>
    <property type="project" value="UniProtKB-KW"/>
</dbReference>
<organism evidence="13 14">
    <name type="scientific">Haloarcula taiwanensis</name>
    <dbReference type="NCBI Taxonomy" id="1932004"/>
    <lineage>
        <taxon>Archaea</taxon>
        <taxon>Methanobacteriati</taxon>
        <taxon>Methanobacteriota</taxon>
        <taxon>Stenosarchaea group</taxon>
        <taxon>Halobacteria</taxon>
        <taxon>Halobacteriales</taxon>
        <taxon>Haloarculaceae</taxon>
        <taxon>Haloarcula</taxon>
    </lineage>
</organism>
<evidence type="ECO:0000256" key="1">
    <source>
        <dbReference type="ARBA" id="ARBA00022448"/>
    </source>
</evidence>
<evidence type="ECO:0000256" key="10">
    <source>
        <dbReference type="ARBA" id="ARBA00077139"/>
    </source>
</evidence>
<gene>
    <name evidence="13" type="ORF">BVU17_02990</name>
</gene>
<keyword evidence="14" id="KW-1185">Reference proteome</keyword>
<evidence type="ECO:0000313" key="13">
    <source>
        <dbReference type="EMBL" id="AUG46533.1"/>
    </source>
</evidence>
<dbReference type="InterPro" id="IPR003593">
    <property type="entry name" value="AAA+_ATPase"/>
</dbReference>
<keyword evidence="2" id="KW-0547">Nucleotide-binding</keyword>
<evidence type="ECO:0000259" key="12">
    <source>
        <dbReference type="PROSITE" id="PS50893"/>
    </source>
</evidence>
<dbReference type="InterPro" id="IPR003439">
    <property type="entry name" value="ABC_transporter-like_ATP-bd"/>
</dbReference>
<dbReference type="FunFam" id="3.40.50.300:FF:000134">
    <property type="entry name" value="Iron-enterobactin ABC transporter ATP-binding protein"/>
    <property type="match status" value="1"/>
</dbReference>
<dbReference type="KEGG" id="hta:BVU17_02990"/>
<keyword evidence="3" id="KW-0067">ATP-binding</keyword>
<evidence type="ECO:0000256" key="11">
    <source>
        <dbReference type="SAM" id="MobiDB-lite"/>
    </source>
</evidence>
<dbReference type="PANTHER" id="PTHR42794:SF1">
    <property type="entry name" value="HEMIN IMPORT ATP-BINDING PROTEIN HMUV"/>
    <property type="match status" value="1"/>
</dbReference>
<protein>
    <recommendedName>
        <fullName evidence="9">Cobalamin import ATP-binding protein BtuD</fullName>
        <ecNumber evidence="8">7.6.2.8</ecNumber>
    </recommendedName>
    <alternativeName>
        <fullName evidence="10">Vitamin B12-transporting ATPase</fullName>
    </alternativeName>
</protein>
<dbReference type="AlphaFoldDB" id="A0A2H4ZVN4"/>
<evidence type="ECO:0000256" key="8">
    <source>
        <dbReference type="ARBA" id="ARBA00066387"/>
    </source>
</evidence>
<dbReference type="SUPFAM" id="SSF52540">
    <property type="entry name" value="P-loop containing nucleoside triphosphate hydrolases"/>
    <property type="match status" value="1"/>
</dbReference>
<feature type="domain" description="ABC transporter" evidence="12">
    <location>
        <begin position="21"/>
        <end position="256"/>
    </location>
</feature>
<sequence length="423" mass="43581">MNGGAGSDSADPERGRSGPILDVSGLAVSFGDQSVVSDVDFSVDRGSLVGLVGPNGAGKTTVLRTVKGTLDPDRGTVRVDGEPISDRSAKAVSRLVASTPQGTALSFDFSVRQTVEMGRTPHLGRFDRMDEGDRQAVERAMERASVAQFADRPFTSLSGGERQRVLLARALAQETPVLLLDEPTANLDINHAVRTLELVRTLVEDGKTAVAAIHDLNLAARYCDELVLLAGGGIRAAGRPADVLTSDTLRDAFDAETLVTTQPGTDAPLVTPLPEQEAVDRRVHVVGTGKPAASAVSTLVGAGCQVSVGVVPAGDIAAERAQDLDCETVTVPAFAGIDDATRGRAVELARAADAVVTAGETSDGNSPVVEAAGTCLAVEPDESTCTSAAHDTVPLAALPAAVASLPAAPERDAKPTLRQSTTD</sequence>
<dbReference type="SMART" id="SM00382">
    <property type="entry name" value="AAA"/>
    <property type="match status" value="1"/>
</dbReference>
<dbReference type="PANTHER" id="PTHR42794">
    <property type="entry name" value="HEMIN IMPORT ATP-BINDING PROTEIN HMUV"/>
    <property type="match status" value="1"/>
</dbReference>
<reference evidence="13 14" key="1">
    <citation type="submission" date="2017-01" db="EMBL/GenBank/DDBJ databases">
        <title>A Red Light-Sensitive Sensory Rhodopsin I From Haloarcula taiwanensis, A New Haloarchaeon Isolated From Taiwan.</title>
        <authorList>
            <person name="Yang C.-S."/>
            <person name="Han Y.-A."/>
            <person name="Chen P.-C."/>
            <person name="Ng W.V."/>
            <person name="Chen T.-W."/>
        </authorList>
    </citation>
    <scope>NUCLEOTIDE SEQUENCE [LARGE SCALE GENOMIC DNA]</scope>
    <source>
        <strain evidence="13 14">Taiwanensis</strain>
    </source>
</reference>
<accession>A0A2H4ZVN4</accession>
<dbReference type="EMBL" id="CP019154">
    <property type="protein sequence ID" value="AUG46533.1"/>
    <property type="molecule type" value="Genomic_DNA"/>
</dbReference>
<evidence type="ECO:0000313" key="14">
    <source>
        <dbReference type="Proteomes" id="UP000242917"/>
    </source>
</evidence>
<evidence type="ECO:0000256" key="7">
    <source>
        <dbReference type="ARBA" id="ARBA00064420"/>
    </source>
</evidence>
<evidence type="ECO:0000256" key="2">
    <source>
        <dbReference type="ARBA" id="ARBA00022741"/>
    </source>
</evidence>
<evidence type="ECO:0000256" key="3">
    <source>
        <dbReference type="ARBA" id="ARBA00022840"/>
    </source>
</evidence>
<dbReference type="InterPro" id="IPR017871">
    <property type="entry name" value="ABC_transporter-like_CS"/>
</dbReference>
<comment type="subunit">
    <text evidence="7">The complex is composed of two ATP-binding proteins (BtuD), two transmembrane proteins (BtuC) and a solute-binding protein (BtuF).</text>
</comment>
<dbReference type="PROSITE" id="PS50893">
    <property type="entry name" value="ABC_TRANSPORTER_2"/>
    <property type="match status" value="1"/>
</dbReference>
<evidence type="ECO:0000256" key="9">
    <source>
        <dbReference type="ARBA" id="ARBA00073649"/>
    </source>
</evidence>
<dbReference type="NCBIfam" id="NF007082">
    <property type="entry name" value="PRK09536.1"/>
    <property type="match status" value="1"/>
</dbReference>
<dbReference type="Gene3D" id="3.40.50.300">
    <property type="entry name" value="P-loop containing nucleotide triphosphate hydrolases"/>
    <property type="match status" value="1"/>
</dbReference>
<dbReference type="PROSITE" id="PS00211">
    <property type="entry name" value="ABC_TRANSPORTER_1"/>
    <property type="match status" value="1"/>
</dbReference>
<dbReference type="CDD" id="cd03214">
    <property type="entry name" value="ABC_Iron-Siderophores_B12_Hemin"/>
    <property type="match status" value="1"/>
</dbReference>
<dbReference type="Proteomes" id="UP000242917">
    <property type="component" value="Chromosome I"/>
</dbReference>
<dbReference type="GO" id="GO:0015420">
    <property type="term" value="F:ABC-type vitamin B12 transporter activity"/>
    <property type="evidence" value="ECO:0007669"/>
    <property type="project" value="UniProtKB-EC"/>
</dbReference>